<sequence length="229" mass="25478">MVSLDDAVIARLEKGGKRYEILVDPDLVDAFKSDPESVSLDDLLATDEVWHDARGGERPTEEKLIGIFGTVEIGECVTRILTDGNIQLTTVQRKKLVEDKRKQIVAEIASTAIDPKTKLPHPATRIETALEEARFSVDAFQSIEKQVKDAVSVIRPLIPLSFVTLKLAFRIPGANYGSVQKLVRNDVLREEWLPNGDWAFVVEIPAGMKGDYISKVAKRAPDAEVREMK</sequence>
<evidence type="ECO:0000313" key="5">
    <source>
        <dbReference type="EMBL" id="AIF11322.1"/>
    </source>
</evidence>
<dbReference type="Gene3D" id="3.30.1250.10">
    <property type="entry name" value="Ribosome maturation protein SBDS, N-terminal domain"/>
    <property type="match status" value="1"/>
</dbReference>
<dbReference type="InterPro" id="IPR018978">
    <property type="entry name" value="SDO1/SBDS_central"/>
</dbReference>
<proteinExistence type="inferred from homology"/>
<dbReference type="SUPFAM" id="SSF109728">
    <property type="entry name" value="Hypothetical protein AF0491, middle domain"/>
    <property type="match status" value="1"/>
</dbReference>
<dbReference type="NCBIfam" id="TIGR00291">
    <property type="entry name" value="RNA_SBDS"/>
    <property type="match status" value="1"/>
</dbReference>
<feature type="domain" description="Ribosome maturation protein SDO1/SBDS C-terminal" evidence="4">
    <location>
        <begin position="166"/>
        <end position="218"/>
    </location>
</feature>
<dbReference type="InterPro" id="IPR036786">
    <property type="entry name" value="Ribosome_mat_SBDS_N_sf"/>
</dbReference>
<dbReference type="InterPro" id="IPR002140">
    <property type="entry name" value="Sdo1/SBDS"/>
</dbReference>
<protein>
    <submittedName>
        <fullName evidence="5">Putative exosome subunit (SDO1, SBDS)</fullName>
    </submittedName>
</protein>
<feature type="domain" description="Ribosome maturation protein SDO1/SBDS central" evidence="3">
    <location>
        <begin position="102"/>
        <end position="162"/>
    </location>
</feature>
<organism evidence="5">
    <name type="scientific">uncultured marine group II/III euryarchaeote KM3_51_E06</name>
    <dbReference type="NCBI Taxonomy" id="1456455"/>
    <lineage>
        <taxon>Archaea</taxon>
        <taxon>Methanobacteriati</taxon>
        <taxon>Methanobacteriota</taxon>
        <taxon>environmental samples</taxon>
    </lineage>
</organism>
<dbReference type="Pfam" id="PF01172">
    <property type="entry name" value="SBDS_N"/>
    <property type="match status" value="1"/>
</dbReference>
<dbReference type="EMBL" id="KF900914">
    <property type="protein sequence ID" value="AIF11322.1"/>
    <property type="molecule type" value="Genomic_DNA"/>
</dbReference>
<dbReference type="Gene3D" id="3.30.70.240">
    <property type="match status" value="1"/>
</dbReference>
<name>A0A075HA00_9EURY</name>
<dbReference type="InterPro" id="IPR046928">
    <property type="entry name" value="SDO1/SBDS_C"/>
</dbReference>
<dbReference type="AlphaFoldDB" id="A0A075HA00"/>
<dbReference type="Gene3D" id="1.10.10.900">
    <property type="entry name" value="SBDS protein C-terminal domain, subdomain 1"/>
    <property type="match status" value="1"/>
</dbReference>
<dbReference type="GO" id="GO:0042256">
    <property type="term" value="P:cytosolic ribosome assembly"/>
    <property type="evidence" value="ECO:0007669"/>
    <property type="project" value="InterPro"/>
</dbReference>
<dbReference type="InterPro" id="IPR019783">
    <property type="entry name" value="SDO1/SBDS_N"/>
</dbReference>
<dbReference type="PANTHER" id="PTHR10927:SF4">
    <property type="entry name" value="RIBOSOME MATURATION PROTEIN SDO1 HOMOLOG"/>
    <property type="match status" value="1"/>
</dbReference>
<dbReference type="InterPro" id="IPR035647">
    <property type="entry name" value="EFG_III/V"/>
</dbReference>
<dbReference type="Pfam" id="PF09377">
    <property type="entry name" value="SBDS_domain_II"/>
    <property type="match status" value="1"/>
</dbReference>
<dbReference type="InterPro" id="IPR039100">
    <property type="entry name" value="Sdo1/SBDS-like"/>
</dbReference>
<reference evidence="5" key="1">
    <citation type="journal article" date="2014" name="Genome Biol. Evol.">
        <title>Pangenome evidence for extensive interdomain horizontal transfer affecting lineage core and shell genes in uncultured planktonic thaumarchaeota and euryarchaeota.</title>
        <authorList>
            <person name="Deschamps P."/>
            <person name="Zivanovic Y."/>
            <person name="Moreira D."/>
            <person name="Rodriguez-Valera F."/>
            <person name="Lopez-Garcia P."/>
        </authorList>
    </citation>
    <scope>NUCLEOTIDE SEQUENCE</scope>
</reference>
<dbReference type="Pfam" id="PF20268">
    <property type="entry name" value="SBDS_C"/>
    <property type="match status" value="1"/>
</dbReference>
<evidence type="ECO:0000259" key="2">
    <source>
        <dbReference type="Pfam" id="PF01172"/>
    </source>
</evidence>
<evidence type="ECO:0000256" key="1">
    <source>
        <dbReference type="ARBA" id="ARBA00007433"/>
    </source>
</evidence>
<dbReference type="SUPFAM" id="SSF54980">
    <property type="entry name" value="EF-G C-terminal domain-like"/>
    <property type="match status" value="1"/>
</dbReference>
<dbReference type="SUPFAM" id="SSF89895">
    <property type="entry name" value="FYSH domain"/>
    <property type="match status" value="1"/>
</dbReference>
<gene>
    <name evidence="5" type="primary">SBDS</name>
    <name evidence="5" type="synonym">SDO1</name>
</gene>
<comment type="similarity">
    <text evidence="1">Belongs to the SDO1/SBDS family.</text>
</comment>
<dbReference type="InterPro" id="IPR037188">
    <property type="entry name" value="Sdo1/SBDS_central_sf"/>
</dbReference>
<dbReference type="PANTHER" id="PTHR10927">
    <property type="entry name" value="RIBOSOME MATURATION PROTEIN SBDS"/>
    <property type="match status" value="1"/>
</dbReference>
<evidence type="ECO:0000259" key="4">
    <source>
        <dbReference type="Pfam" id="PF20268"/>
    </source>
</evidence>
<accession>A0A075HA00</accession>
<feature type="domain" description="Ribosome maturation protein SDO1/SBDS N-terminal" evidence="2">
    <location>
        <begin position="7"/>
        <end position="94"/>
    </location>
</feature>
<evidence type="ECO:0000259" key="3">
    <source>
        <dbReference type="Pfam" id="PF09377"/>
    </source>
</evidence>